<keyword evidence="2" id="KW-1185">Reference proteome</keyword>
<accession>A0A3M7R7X5</accession>
<protein>
    <submittedName>
        <fullName evidence="1">Uncharacterized protein</fullName>
    </submittedName>
</protein>
<organism evidence="1 2">
    <name type="scientific">Brachionus plicatilis</name>
    <name type="common">Marine rotifer</name>
    <name type="synonym">Brachionus muelleri</name>
    <dbReference type="NCBI Taxonomy" id="10195"/>
    <lineage>
        <taxon>Eukaryota</taxon>
        <taxon>Metazoa</taxon>
        <taxon>Spiralia</taxon>
        <taxon>Gnathifera</taxon>
        <taxon>Rotifera</taxon>
        <taxon>Eurotatoria</taxon>
        <taxon>Monogononta</taxon>
        <taxon>Pseudotrocha</taxon>
        <taxon>Ploima</taxon>
        <taxon>Brachionidae</taxon>
        <taxon>Brachionus</taxon>
    </lineage>
</organism>
<dbReference type="EMBL" id="REGN01003988">
    <property type="protein sequence ID" value="RNA19712.1"/>
    <property type="molecule type" value="Genomic_DNA"/>
</dbReference>
<evidence type="ECO:0000313" key="2">
    <source>
        <dbReference type="Proteomes" id="UP000276133"/>
    </source>
</evidence>
<proteinExistence type="predicted"/>
<gene>
    <name evidence="1" type="ORF">BpHYR1_015215</name>
</gene>
<reference evidence="1 2" key="1">
    <citation type="journal article" date="2018" name="Sci. Rep.">
        <title>Genomic signatures of local adaptation to the degree of environmental predictability in rotifers.</title>
        <authorList>
            <person name="Franch-Gras L."/>
            <person name="Hahn C."/>
            <person name="Garcia-Roger E.M."/>
            <person name="Carmona M.J."/>
            <person name="Serra M."/>
            <person name="Gomez A."/>
        </authorList>
    </citation>
    <scope>NUCLEOTIDE SEQUENCE [LARGE SCALE GENOMIC DNA]</scope>
    <source>
        <strain evidence="1">HYR1</strain>
    </source>
</reference>
<sequence length="105" mass="12191">MQRKKGYEHGSFSQLYDFKFRDKKLTKLGCILQNINKNYLIIVKLNKGQIIDFKFNNNLLRCYKKSLKNGMGNSSEPDKFCSISNADAIFLISILITYPARPDFD</sequence>
<comment type="caution">
    <text evidence="1">The sequence shown here is derived from an EMBL/GenBank/DDBJ whole genome shotgun (WGS) entry which is preliminary data.</text>
</comment>
<dbReference type="AlphaFoldDB" id="A0A3M7R7X5"/>
<name>A0A3M7R7X5_BRAPC</name>
<dbReference type="Proteomes" id="UP000276133">
    <property type="component" value="Unassembled WGS sequence"/>
</dbReference>
<evidence type="ECO:0000313" key="1">
    <source>
        <dbReference type="EMBL" id="RNA19712.1"/>
    </source>
</evidence>